<dbReference type="SUPFAM" id="SSF52540">
    <property type="entry name" value="P-loop containing nucleoside triphosphate hydrolases"/>
    <property type="match status" value="1"/>
</dbReference>
<keyword evidence="3" id="KW-0540">Nuclease</keyword>
<feature type="domain" description="OLD protein-like TOPRIM" evidence="2">
    <location>
        <begin position="389"/>
        <end position="459"/>
    </location>
</feature>
<keyword evidence="4" id="KW-1185">Reference proteome</keyword>
<evidence type="ECO:0000259" key="2">
    <source>
        <dbReference type="Pfam" id="PF20469"/>
    </source>
</evidence>
<sequence>MYLASIHIENYKGIKKLNVNFQKDINVIIGENGSCKTALIDAIRLLYNLGNQQKEIYVTADDFYLGESVITISYEFKDLSIEQKGAFYEYLVLGDTEENDYAKVTITYKRENQKILFSYYTGEVEGQKADSLTFQFFIHYYLGALRDSTKDLIMNRSSILGTLINRQVENNSSQENYEKLIKKANDGLLKLDEVTNSRKSINDNLIKIYKHSVENQIGLRIEEAKAEHIVNIIKPYLPHDTKNLSGAGFHLKQNSLGFNNLIYIATVLGDINQQLEDDKTSHYALLIEEPEAHLHPQLQLNLFYFLKQTNTVENSQLFITTHSPTLTSKVPLDNLIHLSKDNEAINLIKCFEDREEVTIQDDEETYLDDISNRKKQLERYIDVTKSQLFFSKGVLFVEGISEELLVTVFAQILGKSLEDFKVELLNADGTSFYPFIYLFNSTEKSKTLPIPLSILTDDDRFTESKNTEYSFINIKDNLAKAGELYDKIKKASQATRIKNISSVIKSVPKKISLNVSYKTFEFDIVKSNISKSKKQIIENLLWIYISQEKSISKKYEKLKNHLESFEGDEITEEQLKQLQILIWKALPSKAEFAQDFSIYLLANIEIAKTNFVVPKYIEKAITHLTNYKIK</sequence>
<dbReference type="Pfam" id="PF13175">
    <property type="entry name" value="AAA_15"/>
    <property type="match status" value="1"/>
</dbReference>
<name>V6S3N7_9FLAO</name>
<protein>
    <submittedName>
        <fullName evidence="3">Putative ATP-dependent endonuclease of OLD family</fullName>
    </submittedName>
</protein>
<reference evidence="3 4" key="1">
    <citation type="journal article" date="2015" name="Stand. Genomic Sci.">
        <title>Genomic Encyclopedia of Bacterial and Archaeal Type Strains, Phase III: the genomes of soil and plant-associated and newly described type strains.</title>
        <authorList>
            <person name="Whitman W.B."/>
            <person name="Woyke T."/>
            <person name="Klenk H.P."/>
            <person name="Zhou Y."/>
            <person name="Lilburn T.G."/>
            <person name="Beck B.J."/>
            <person name="De Vos P."/>
            <person name="Vandamme P."/>
            <person name="Eisen J.A."/>
            <person name="Garrity G."/>
            <person name="Hugenholtz P."/>
            <person name="Kyrpides N.C."/>
        </authorList>
    </citation>
    <scope>NUCLEOTIDE SEQUENCE [LARGE SCALE GENOMIC DNA]</scope>
    <source>
        <strain evidence="3 4">CGMCC 1.7270</strain>
    </source>
</reference>
<feature type="domain" description="Endonuclease GajA/Old nuclease/RecF-like AAA" evidence="1">
    <location>
        <begin position="79"/>
        <end position="326"/>
    </location>
</feature>
<dbReference type="InterPro" id="IPR027417">
    <property type="entry name" value="P-loop_NTPase"/>
</dbReference>
<gene>
    <name evidence="3" type="ORF">IP98_00329</name>
</gene>
<evidence type="ECO:0000259" key="1">
    <source>
        <dbReference type="Pfam" id="PF13175"/>
    </source>
</evidence>
<dbReference type="PANTHER" id="PTHR43581:SF4">
    <property type="entry name" value="ATP_GTP PHOSPHATASE"/>
    <property type="match status" value="1"/>
</dbReference>
<evidence type="ECO:0000313" key="3">
    <source>
        <dbReference type="EMBL" id="TWI15337.1"/>
    </source>
</evidence>
<proteinExistence type="predicted"/>
<dbReference type="Proteomes" id="UP000319848">
    <property type="component" value="Unassembled WGS sequence"/>
</dbReference>
<keyword evidence="3" id="KW-0255">Endonuclease</keyword>
<keyword evidence="3" id="KW-0378">Hydrolase</keyword>
<dbReference type="CDD" id="cd01026">
    <property type="entry name" value="TOPRIM_OLD"/>
    <property type="match status" value="1"/>
</dbReference>
<accession>V6S3N7</accession>
<dbReference type="STRING" id="1341154.FCR2A7T_24120"/>
<dbReference type="OrthoDB" id="9792800at2"/>
<dbReference type="InterPro" id="IPR041685">
    <property type="entry name" value="AAA_GajA/Old/RecF-like"/>
</dbReference>
<dbReference type="PANTHER" id="PTHR43581">
    <property type="entry name" value="ATP/GTP PHOSPHATASE"/>
    <property type="match status" value="1"/>
</dbReference>
<organism evidence="3 4">
    <name type="scientific">Flavobacterium cauense R2A-7</name>
    <dbReference type="NCBI Taxonomy" id="1341154"/>
    <lineage>
        <taxon>Bacteria</taxon>
        <taxon>Pseudomonadati</taxon>
        <taxon>Bacteroidota</taxon>
        <taxon>Flavobacteriia</taxon>
        <taxon>Flavobacteriales</taxon>
        <taxon>Flavobacteriaceae</taxon>
        <taxon>Flavobacterium</taxon>
    </lineage>
</organism>
<dbReference type="GO" id="GO:0004519">
    <property type="term" value="F:endonuclease activity"/>
    <property type="evidence" value="ECO:0007669"/>
    <property type="project" value="UniProtKB-KW"/>
</dbReference>
<evidence type="ECO:0000313" key="4">
    <source>
        <dbReference type="Proteomes" id="UP000319848"/>
    </source>
</evidence>
<dbReference type="Pfam" id="PF20469">
    <property type="entry name" value="OLD-like_TOPRIM"/>
    <property type="match status" value="1"/>
</dbReference>
<dbReference type="RefSeq" id="WP_023571516.1">
    <property type="nucleotide sequence ID" value="NZ_AVBI01000019.1"/>
</dbReference>
<dbReference type="Gene3D" id="3.40.50.300">
    <property type="entry name" value="P-loop containing nucleotide triphosphate hydrolases"/>
    <property type="match status" value="1"/>
</dbReference>
<dbReference type="EMBL" id="VLKQ01000001">
    <property type="protein sequence ID" value="TWI15337.1"/>
    <property type="molecule type" value="Genomic_DNA"/>
</dbReference>
<dbReference type="AlphaFoldDB" id="V6S3N7"/>
<comment type="caution">
    <text evidence="3">The sequence shown here is derived from an EMBL/GenBank/DDBJ whole genome shotgun (WGS) entry which is preliminary data.</text>
</comment>
<dbReference type="InterPro" id="IPR034139">
    <property type="entry name" value="TOPRIM_OLD"/>
</dbReference>
<dbReference type="InterPro" id="IPR051396">
    <property type="entry name" value="Bact_Antivir_Def_Nuclease"/>
</dbReference>